<name>A0AAW8JDG6_9GAMM</name>
<dbReference type="Pfam" id="PF04338">
    <property type="entry name" value="DUF481"/>
    <property type="match status" value="1"/>
</dbReference>
<dbReference type="EMBL" id="JAVIDL010000041">
    <property type="protein sequence ID" value="MDQ8936977.1"/>
    <property type="molecule type" value="Genomic_DNA"/>
</dbReference>
<reference evidence="2" key="1">
    <citation type="submission" date="2023-08" db="EMBL/GenBank/DDBJ databases">
        <title>Emergence of clinically-relevant ST2 carbapenem-resistant Acinetobacter baumannii strains in hospital sewages in Zhejiang, East of China.</title>
        <authorList>
            <person name="Kaichao C."/>
            <person name="Zhang R."/>
        </authorList>
    </citation>
    <scope>NUCLEOTIDE SEQUENCE</scope>
    <source>
        <strain evidence="2">M-RB-37</strain>
    </source>
</reference>
<dbReference type="AlphaFoldDB" id="A0AAW8JDG6"/>
<feature type="signal peptide" evidence="1">
    <location>
        <begin position="1"/>
        <end position="18"/>
    </location>
</feature>
<protein>
    <submittedName>
        <fullName evidence="2">DUF481 domain-containing protein</fullName>
    </submittedName>
</protein>
<keyword evidence="1" id="KW-0732">Signal</keyword>
<dbReference type="InterPro" id="IPR007433">
    <property type="entry name" value="DUF481"/>
</dbReference>
<dbReference type="RefSeq" id="WP_308975343.1">
    <property type="nucleotide sequence ID" value="NZ_JAVIDL010000041.1"/>
</dbReference>
<proteinExistence type="predicted"/>
<sequence>MRKMVMALLTTVSTFSVAADLGPTRSDVGKIAIKEDKTFRLDGDLSYLLNSSRSNGSSNTKENLSANILFQHQSGIWGQEFKAEAVTANDDGDAAKNVERYMVYGKLLHRNPESSDNVYQFLKLQGDKDLRSSFDYQLGLTAGAGFDLLKTDKQELVTELGAGYRFSKLDDGEHHKHSDYNELIGTTALFYQYKFNDIVSFNQGLSYAYGAKAQTFRSRSSVNAALTKSISGLVSYQVKDLKSDDGNSRDSLLSVGLRYSH</sequence>
<feature type="chain" id="PRO_5043398480" evidence="1">
    <location>
        <begin position="19"/>
        <end position="261"/>
    </location>
</feature>
<evidence type="ECO:0000313" key="3">
    <source>
        <dbReference type="Proteomes" id="UP001243844"/>
    </source>
</evidence>
<evidence type="ECO:0000313" key="2">
    <source>
        <dbReference type="EMBL" id="MDQ8936977.1"/>
    </source>
</evidence>
<evidence type="ECO:0000256" key="1">
    <source>
        <dbReference type="SAM" id="SignalP"/>
    </source>
</evidence>
<organism evidence="2 3">
    <name type="scientific">Acinetobacter rudis</name>
    <dbReference type="NCBI Taxonomy" id="632955"/>
    <lineage>
        <taxon>Bacteria</taxon>
        <taxon>Pseudomonadati</taxon>
        <taxon>Pseudomonadota</taxon>
        <taxon>Gammaproteobacteria</taxon>
        <taxon>Moraxellales</taxon>
        <taxon>Moraxellaceae</taxon>
        <taxon>Acinetobacter</taxon>
    </lineage>
</organism>
<comment type="caution">
    <text evidence="2">The sequence shown here is derived from an EMBL/GenBank/DDBJ whole genome shotgun (WGS) entry which is preliminary data.</text>
</comment>
<accession>A0AAW8JDG6</accession>
<dbReference type="Proteomes" id="UP001243844">
    <property type="component" value="Unassembled WGS sequence"/>
</dbReference>
<gene>
    <name evidence="2" type="ORF">RFH47_14740</name>
</gene>